<keyword evidence="3" id="KW-1185">Reference proteome</keyword>
<evidence type="ECO:0000313" key="2">
    <source>
        <dbReference type="EMBL" id="GHF94717.1"/>
    </source>
</evidence>
<organism evidence="2 3">
    <name type="scientific">Thalassotalea marina</name>
    <dbReference type="NCBI Taxonomy" id="1673741"/>
    <lineage>
        <taxon>Bacteria</taxon>
        <taxon>Pseudomonadati</taxon>
        <taxon>Pseudomonadota</taxon>
        <taxon>Gammaproteobacteria</taxon>
        <taxon>Alteromonadales</taxon>
        <taxon>Colwelliaceae</taxon>
        <taxon>Thalassotalea</taxon>
    </lineage>
</organism>
<gene>
    <name evidence="2" type="ORF">GCM10017161_23720</name>
</gene>
<evidence type="ECO:0008006" key="4">
    <source>
        <dbReference type="Google" id="ProtNLM"/>
    </source>
</evidence>
<dbReference type="EMBL" id="BNCK01000005">
    <property type="protein sequence ID" value="GHF94717.1"/>
    <property type="molecule type" value="Genomic_DNA"/>
</dbReference>
<keyword evidence="1" id="KW-0732">Signal</keyword>
<evidence type="ECO:0000313" key="3">
    <source>
        <dbReference type="Proteomes" id="UP000623842"/>
    </source>
</evidence>
<dbReference type="AlphaFoldDB" id="A0A919EL88"/>
<dbReference type="Proteomes" id="UP000623842">
    <property type="component" value="Unassembled WGS sequence"/>
</dbReference>
<feature type="chain" id="PRO_5036688665" description="WD40 repeat protein" evidence="1">
    <location>
        <begin position="21"/>
        <end position="286"/>
    </location>
</feature>
<dbReference type="SUPFAM" id="SSF82171">
    <property type="entry name" value="DPP6 N-terminal domain-like"/>
    <property type="match status" value="1"/>
</dbReference>
<accession>A0A919EL88</accession>
<name>A0A919EL88_9GAMM</name>
<protein>
    <recommendedName>
        <fullName evidence="4">WD40 repeat protein</fullName>
    </recommendedName>
</protein>
<reference evidence="2" key="2">
    <citation type="submission" date="2020-09" db="EMBL/GenBank/DDBJ databases">
        <authorList>
            <person name="Sun Q."/>
            <person name="Kim S."/>
        </authorList>
    </citation>
    <scope>NUCLEOTIDE SEQUENCE</scope>
    <source>
        <strain evidence="2">KCTC 42731</strain>
    </source>
</reference>
<comment type="caution">
    <text evidence="2">The sequence shown here is derived from an EMBL/GenBank/DDBJ whole genome shotgun (WGS) entry which is preliminary data.</text>
</comment>
<evidence type="ECO:0000256" key="1">
    <source>
        <dbReference type="SAM" id="SignalP"/>
    </source>
</evidence>
<dbReference type="RefSeq" id="WP_189770786.1">
    <property type="nucleotide sequence ID" value="NZ_BNCK01000005.1"/>
</dbReference>
<feature type="signal peptide" evidence="1">
    <location>
        <begin position="1"/>
        <end position="20"/>
    </location>
</feature>
<reference evidence="2" key="1">
    <citation type="journal article" date="2014" name="Int. J. Syst. Evol. Microbiol.">
        <title>Complete genome sequence of Corynebacterium casei LMG S-19264T (=DSM 44701T), isolated from a smear-ripened cheese.</title>
        <authorList>
            <consortium name="US DOE Joint Genome Institute (JGI-PGF)"/>
            <person name="Walter F."/>
            <person name="Albersmeier A."/>
            <person name="Kalinowski J."/>
            <person name="Ruckert C."/>
        </authorList>
    </citation>
    <scope>NUCLEOTIDE SEQUENCE</scope>
    <source>
        <strain evidence="2">KCTC 42731</strain>
    </source>
</reference>
<proteinExistence type="predicted"/>
<sequence length="286" mass="32177">MKTNLTIFLCAMLAICSASVANENTAVNAEIYLGQKPPGLIPERFAHDMIDRGFRAASTSFSPDLKEFYFRRRGGEFEKNTLFVIQFKEGKWRESALPPRAGQPFVSPDGNILHLGNKYRERTPIGWSEVKSLAAPIGDMPIMRLTASAKGTYVFDEPTERGHIRYSQLVDGKRQAPQSVSEPINSGMWTAHPFIAADESYIIWDSERDDGYGDSDLYVSFKQSDGSWGKAINLGDKINSKFSDQFGSVTPDGKYFFFHRTYTTDGNKAEIFWVDAKVIENLRPQT</sequence>